<dbReference type="InParanoid" id="Q01TE2"/>
<dbReference type="STRING" id="234267.Acid_6152"/>
<dbReference type="eggNOG" id="ENOG5033X1Z">
    <property type="taxonomic scope" value="Bacteria"/>
</dbReference>
<gene>
    <name evidence="1" type="ordered locus">Acid_6152</name>
</gene>
<protein>
    <submittedName>
        <fullName evidence="1">Uncharacterized protein</fullName>
    </submittedName>
</protein>
<accession>Q01TE2</accession>
<proteinExistence type="predicted"/>
<organism evidence="1">
    <name type="scientific">Solibacter usitatus (strain Ellin6076)</name>
    <dbReference type="NCBI Taxonomy" id="234267"/>
    <lineage>
        <taxon>Bacteria</taxon>
        <taxon>Pseudomonadati</taxon>
        <taxon>Acidobacteriota</taxon>
        <taxon>Terriglobia</taxon>
        <taxon>Bryobacterales</taxon>
        <taxon>Solibacteraceae</taxon>
        <taxon>Candidatus Solibacter</taxon>
    </lineage>
</organism>
<dbReference type="OrthoDB" id="128845at2"/>
<dbReference type="KEGG" id="sus:Acid_6152"/>
<evidence type="ECO:0000313" key="1">
    <source>
        <dbReference type="EMBL" id="ABJ87078.1"/>
    </source>
</evidence>
<dbReference type="AlphaFoldDB" id="Q01TE2"/>
<reference evidence="1" key="1">
    <citation type="submission" date="2006-10" db="EMBL/GenBank/DDBJ databases">
        <title>Complete sequence of Solibacter usitatus Ellin6076.</title>
        <authorList>
            <consortium name="US DOE Joint Genome Institute"/>
            <person name="Copeland A."/>
            <person name="Lucas S."/>
            <person name="Lapidus A."/>
            <person name="Barry K."/>
            <person name="Detter J.C."/>
            <person name="Glavina del Rio T."/>
            <person name="Hammon N."/>
            <person name="Israni S."/>
            <person name="Dalin E."/>
            <person name="Tice H."/>
            <person name="Pitluck S."/>
            <person name="Thompson L.S."/>
            <person name="Brettin T."/>
            <person name="Bruce D."/>
            <person name="Han C."/>
            <person name="Tapia R."/>
            <person name="Gilna P."/>
            <person name="Schmutz J."/>
            <person name="Larimer F."/>
            <person name="Land M."/>
            <person name="Hauser L."/>
            <person name="Kyrpides N."/>
            <person name="Mikhailova N."/>
            <person name="Janssen P.H."/>
            <person name="Kuske C.R."/>
            <person name="Richardson P."/>
        </authorList>
    </citation>
    <scope>NUCLEOTIDE SEQUENCE</scope>
    <source>
        <strain evidence="1">Ellin6076</strain>
    </source>
</reference>
<dbReference type="EMBL" id="CP000473">
    <property type="protein sequence ID" value="ABJ87078.1"/>
    <property type="molecule type" value="Genomic_DNA"/>
</dbReference>
<sequence length="304" mass="32798" precursor="true">MKTWRVAAIACGLAFAADPSTERSRFYVTPAASALVEQGLALAAPNRTPGDFQDAPAPGVRFQPNQAQATPSPWVDSNLWRFQRGLKKANYAKLPAGSAPLAAAEAFAFHIDAILNPDPADVPELGKLLAFLKAQDQPALPVMANIGIVDDHSPAMGEVLNMLTRRNLLYRVVPAPDRGLDLTIQLGAPDFPKESARNPADFAARVREKLGDEKRLVRLYGTNTTIANLAANAKRARLVLLSYSRNRTQPGVRVRVLGRYQSPKLAAYGTTEGALLTDIDDSGNAMEFSVPQFSTIAIIDLAVK</sequence>
<name>Q01TE2_SOLUE</name>
<dbReference type="HOGENOM" id="CLU_914981_0_0_0"/>